<dbReference type="KEGG" id="mri:Mal4_51380"/>
<proteinExistence type="predicted"/>
<dbReference type="SUPFAM" id="SSF53474">
    <property type="entry name" value="alpha/beta-Hydrolases"/>
    <property type="match status" value="1"/>
</dbReference>
<name>A0A517ZE74_9PLAN</name>
<dbReference type="InterPro" id="IPR029058">
    <property type="entry name" value="AB_hydrolase_fold"/>
</dbReference>
<evidence type="ECO:0000313" key="2">
    <source>
        <dbReference type="EMBL" id="QDU40778.1"/>
    </source>
</evidence>
<feature type="domain" description="Serine aminopeptidase S33" evidence="1">
    <location>
        <begin position="104"/>
        <end position="214"/>
    </location>
</feature>
<dbReference type="OrthoDB" id="9777090at2"/>
<sequence>MLTASEWPAGRTEVVRQHESRLIPGPQNAHHMIQYLQGKLIYRPRREEVSRAASGLPDERVRHVRIRTDDGLMLNGWLCFAANRCDDLSRNGISGPPAQRPQGRALILYCPGTTGHRGHRLKAIQQLTSLGCDVLIVDYRGYAENAGSPSERWMARDARRIWKYATDHLAVPAHRIVIYGESLGGGVATSLAADLCRQGTMPAGLILRSTFTSLVDVAAERFPWLPVRMCMVDRFDSRRRISRIDCPLLIIHGTRDRLIPITHGRELFRAAPPRSFNGVPRRFVELPGAGHDNVMYAAPDRMREAHETFLDSLPLPANRQLELCGTDASS</sequence>
<organism evidence="2 3">
    <name type="scientific">Maioricimonas rarisocia</name>
    <dbReference type="NCBI Taxonomy" id="2528026"/>
    <lineage>
        <taxon>Bacteria</taxon>
        <taxon>Pseudomonadati</taxon>
        <taxon>Planctomycetota</taxon>
        <taxon>Planctomycetia</taxon>
        <taxon>Planctomycetales</taxon>
        <taxon>Planctomycetaceae</taxon>
        <taxon>Maioricimonas</taxon>
    </lineage>
</organism>
<dbReference type="RefSeq" id="WP_145372040.1">
    <property type="nucleotide sequence ID" value="NZ_CP036275.1"/>
</dbReference>
<dbReference type="GO" id="GO:0016787">
    <property type="term" value="F:hydrolase activity"/>
    <property type="evidence" value="ECO:0007669"/>
    <property type="project" value="UniProtKB-KW"/>
</dbReference>
<dbReference type="AlphaFoldDB" id="A0A517ZE74"/>
<keyword evidence="2" id="KW-0378">Hydrolase</keyword>
<evidence type="ECO:0000259" key="1">
    <source>
        <dbReference type="Pfam" id="PF12146"/>
    </source>
</evidence>
<dbReference type="EMBL" id="CP036275">
    <property type="protein sequence ID" value="QDU40778.1"/>
    <property type="molecule type" value="Genomic_DNA"/>
</dbReference>
<keyword evidence="3" id="KW-1185">Reference proteome</keyword>
<reference evidence="2 3" key="1">
    <citation type="submission" date="2019-02" db="EMBL/GenBank/DDBJ databases">
        <title>Deep-cultivation of Planctomycetes and their phenomic and genomic characterization uncovers novel biology.</title>
        <authorList>
            <person name="Wiegand S."/>
            <person name="Jogler M."/>
            <person name="Boedeker C."/>
            <person name="Pinto D."/>
            <person name="Vollmers J."/>
            <person name="Rivas-Marin E."/>
            <person name="Kohn T."/>
            <person name="Peeters S.H."/>
            <person name="Heuer A."/>
            <person name="Rast P."/>
            <person name="Oberbeckmann S."/>
            <person name="Bunk B."/>
            <person name="Jeske O."/>
            <person name="Meyerdierks A."/>
            <person name="Storesund J.E."/>
            <person name="Kallscheuer N."/>
            <person name="Luecker S."/>
            <person name="Lage O.M."/>
            <person name="Pohl T."/>
            <person name="Merkel B.J."/>
            <person name="Hornburger P."/>
            <person name="Mueller R.-W."/>
            <person name="Bruemmer F."/>
            <person name="Labrenz M."/>
            <person name="Spormann A.M."/>
            <person name="Op den Camp H."/>
            <person name="Overmann J."/>
            <person name="Amann R."/>
            <person name="Jetten M.S.M."/>
            <person name="Mascher T."/>
            <person name="Medema M.H."/>
            <person name="Devos D.P."/>
            <person name="Kaster A.-K."/>
            <person name="Ovreas L."/>
            <person name="Rohde M."/>
            <person name="Galperin M.Y."/>
            <person name="Jogler C."/>
        </authorList>
    </citation>
    <scope>NUCLEOTIDE SEQUENCE [LARGE SCALE GENOMIC DNA]</scope>
    <source>
        <strain evidence="2 3">Mal4</strain>
    </source>
</reference>
<gene>
    <name evidence="2" type="ORF">Mal4_51380</name>
</gene>
<accession>A0A517ZE74</accession>
<dbReference type="Gene3D" id="3.40.50.1820">
    <property type="entry name" value="alpha/beta hydrolase"/>
    <property type="match status" value="1"/>
</dbReference>
<dbReference type="PANTHER" id="PTHR12277:SF81">
    <property type="entry name" value="PROTEIN ABHD13"/>
    <property type="match status" value="1"/>
</dbReference>
<protein>
    <submittedName>
        <fullName evidence="2">Alpha/beta hydrolase family protein</fullName>
    </submittedName>
</protein>
<dbReference type="Proteomes" id="UP000320496">
    <property type="component" value="Chromosome"/>
</dbReference>
<dbReference type="PANTHER" id="PTHR12277">
    <property type="entry name" value="ALPHA/BETA HYDROLASE DOMAIN-CONTAINING PROTEIN"/>
    <property type="match status" value="1"/>
</dbReference>
<dbReference type="Pfam" id="PF12146">
    <property type="entry name" value="Hydrolase_4"/>
    <property type="match status" value="1"/>
</dbReference>
<dbReference type="InterPro" id="IPR022742">
    <property type="entry name" value="Hydrolase_4"/>
</dbReference>
<evidence type="ECO:0000313" key="3">
    <source>
        <dbReference type="Proteomes" id="UP000320496"/>
    </source>
</evidence>